<dbReference type="SUPFAM" id="SSF53474">
    <property type="entry name" value="alpha/beta-Hydrolases"/>
    <property type="match status" value="1"/>
</dbReference>
<protein>
    <submittedName>
        <fullName evidence="2">Lysophospholipase, alpha-beta hydrolase superfamily</fullName>
    </submittedName>
</protein>
<dbReference type="Proteomes" id="UP000219612">
    <property type="component" value="Unassembled WGS sequence"/>
</dbReference>
<evidence type="ECO:0000259" key="1">
    <source>
        <dbReference type="Pfam" id="PF12697"/>
    </source>
</evidence>
<dbReference type="RefSeq" id="WP_097319195.1">
    <property type="nucleotide sequence ID" value="NZ_OBDY01000002.1"/>
</dbReference>
<organism evidence="2 3">
    <name type="scientific">Paractinoplanes atraurantiacus</name>
    <dbReference type="NCBI Taxonomy" id="1036182"/>
    <lineage>
        <taxon>Bacteria</taxon>
        <taxon>Bacillati</taxon>
        <taxon>Actinomycetota</taxon>
        <taxon>Actinomycetes</taxon>
        <taxon>Micromonosporales</taxon>
        <taxon>Micromonosporaceae</taxon>
        <taxon>Paractinoplanes</taxon>
    </lineage>
</organism>
<evidence type="ECO:0000313" key="2">
    <source>
        <dbReference type="EMBL" id="SNY26115.1"/>
    </source>
</evidence>
<dbReference type="OrthoDB" id="3810256at2"/>
<dbReference type="InterPro" id="IPR029058">
    <property type="entry name" value="AB_hydrolase_fold"/>
</dbReference>
<dbReference type="AlphaFoldDB" id="A0A285GRK4"/>
<proteinExistence type="predicted"/>
<reference evidence="2 3" key="1">
    <citation type="submission" date="2017-09" db="EMBL/GenBank/DDBJ databases">
        <authorList>
            <person name="Ehlers B."/>
            <person name="Leendertz F.H."/>
        </authorList>
    </citation>
    <scope>NUCLEOTIDE SEQUENCE [LARGE SCALE GENOMIC DNA]</scope>
    <source>
        <strain evidence="2 3">CGMCC 4.6857</strain>
    </source>
</reference>
<dbReference type="InterPro" id="IPR000073">
    <property type="entry name" value="AB_hydrolase_1"/>
</dbReference>
<gene>
    <name evidence="2" type="ORF">SAMN05421748_102464</name>
</gene>
<keyword evidence="2" id="KW-0378">Hydrolase</keyword>
<dbReference type="PANTHER" id="PTHR43194:SF2">
    <property type="entry name" value="PEROXISOMAL MEMBRANE PROTEIN LPX1"/>
    <property type="match status" value="1"/>
</dbReference>
<dbReference type="Gene3D" id="3.40.50.1820">
    <property type="entry name" value="alpha/beta hydrolase"/>
    <property type="match status" value="1"/>
</dbReference>
<dbReference type="GO" id="GO:0016787">
    <property type="term" value="F:hydrolase activity"/>
    <property type="evidence" value="ECO:0007669"/>
    <property type="project" value="UniProtKB-KW"/>
</dbReference>
<feature type="domain" description="AB hydrolase-1" evidence="1">
    <location>
        <begin position="5"/>
        <end position="252"/>
    </location>
</feature>
<dbReference type="PANTHER" id="PTHR43194">
    <property type="entry name" value="HYDROLASE ALPHA/BETA FOLD FAMILY"/>
    <property type="match status" value="1"/>
</dbReference>
<evidence type="ECO:0000313" key="3">
    <source>
        <dbReference type="Proteomes" id="UP000219612"/>
    </source>
</evidence>
<sequence length="261" mass="28151">MSTPVVFIHGLWIHSVSWQPWQELFASKGYEPLAPGWPGDGDTVALTRADPGAVAGPGVEDITEAYAKIVADLGEPPIVIGHSFGGLIAQKLLDRGLARAVVAISPAPIKGIRALPFSLLRSSFPVLSRPANKRGAVSLTEKQFRYSFGNALPAEESAQLYERLAIPGPGRPLFEASSANFTRDAPTTVDTSRGDRGPLLLIANGKDHTVPAVVVRGAHRLYEASSARTDLMTYQDRGHSAPFDHGWRQVADDTLTWLARR</sequence>
<dbReference type="Pfam" id="PF12697">
    <property type="entry name" value="Abhydrolase_6"/>
    <property type="match status" value="1"/>
</dbReference>
<dbReference type="EMBL" id="OBDY01000002">
    <property type="protein sequence ID" value="SNY26115.1"/>
    <property type="molecule type" value="Genomic_DNA"/>
</dbReference>
<dbReference type="InterPro" id="IPR050228">
    <property type="entry name" value="Carboxylesterase_BioH"/>
</dbReference>
<accession>A0A285GRK4</accession>
<name>A0A285GRK4_9ACTN</name>
<keyword evidence="3" id="KW-1185">Reference proteome</keyword>